<name>F2IVI9_POLGS</name>
<protein>
    <submittedName>
        <fullName evidence="2">Uncharacterized protein</fullName>
    </submittedName>
</protein>
<dbReference type="HOGENOM" id="CLU_2288971_0_0_5"/>
<evidence type="ECO:0000313" key="3">
    <source>
        <dbReference type="Proteomes" id="UP000008130"/>
    </source>
</evidence>
<sequence length="101" mass="11419">MGHIRTVFRFAGQRCGVTPGRFVGGTGRTGQRACADGQDEGEGPRGPPARPWTCDHGRLSRIWNAFGFRNRRSRRRSGPQFRRDGHRSSPTNAKDDRNLRR</sequence>
<organism evidence="2 3">
    <name type="scientific">Polymorphum gilvum (strain LMG 25793 / CGMCC 1.9160 / SL003B-26A1)</name>
    <dbReference type="NCBI Taxonomy" id="991905"/>
    <lineage>
        <taxon>Bacteria</taxon>
        <taxon>Pseudomonadati</taxon>
        <taxon>Pseudomonadota</taxon>
        <taxon>Alphaproteobacteria</taxon>
        <taxon>Rhodobacterales</taxon>
        <taxon>Paracoccaceae</taxon>
        <taxon>Polymorphum</taxon>
    </lineage>
</organism>
<dbReference type="STRING" id="991905.SL003B_4289"/>
<dbReference type="AlphaFoldDB" id="F2IVI9"/>
<reference evidence="2 3" key="1">
    <citation type="journal article" date="2011" name="J. Bacteriol.">
        <title>Complete genome sequence of Polymorphum gilvum SL003B-26A1T, a crude oil-degrading bacterium from oil-polluted saline soil.</title>
        <authorList>
            <person name="Li S.G."/>
            <person name="Tang Y.Q."/>
            <person name="Nie Y."/>
            <person name="Cai M."/>
            <person name="Wu X.L."/>
        </authorList>
    </citation>
    <scope>NUCLEOTIDE SEQUENCE [LARGE SCALE GENOMIC DNA]</scope>
    <source>
        <strain evidence="3">LMG 25793 / CGMCC 1.9160 / SL003B-26A1</strain>
    </source>
</reference>
<dbReference type="KEGG" id="pgv:SL003B_4289"/>
<evidence type="ECO:0000313" key="2">
    <source>
        <dbReference type="EMBL" id="ADZ72707.1"/>
    </source>
</evidence>
<feature type="compositionally biased region" description="Basic and acidic residues" evidence="1">
    <location>
        <begin position="81"/>
        <end position="101"/>
    </location>
</feature>
<proteinExistence type="predicted"/>
<keyword evidence="3" id="KW-1185">Reference proteome</keyword>
<feature type="region of interest" description="Disordered" evidence="1">
    <location>
        <begin position="22"/>
        <end position="54"/>
    </location>
</feature>
<accession>F2IVI9</accession>
<dbReference type="Proteomes" id="UP000008130">
    <property type="component" value="Chromosome"/>
</dbReference>
<dbReference type="EMBL" id="CP002568">
    <property type="protein sequence ID" value="ADZ72707.1"/>
    <property type="molecule type" value="Genomic_DNA"/>
</dbReference>
<feature type="region of interest" description="Disordered" evidence="1">
    <location>
        <begin position="67"/>
        <end position="101"/>
    </location>
</feature>
<evidence type="ECO:0000256" key="1">
    <source>
        <dbReference type="SAM" id="MobiDB-lite"/>
    </source>
</evidence>
<gene>
    <name evidence="2" type="ordered locus">SL003B_4289</name>
</gene>